<dbReference type="HOGENOM" id="CLU_2236155_0_0_1"/>
<evidence type="ECO:0000313" key="2">
    <source>
        <dbReference type="EMBL" id="KDQ16104.1"/>
    </source>
</evidence>
<evidence type="ECO:0000313" key="3">
    <source>
        <dbReference type="Proteomes" id="UP000027195"/>
    </source>
</evidence>
<dbReference type="InParanoid" id="A0A067MKM2"/>
<gene>
    <name evidence="2" type="ORF">BOTBODRAFT_173382</name>
</gene>
<dbReference type="EMBL" id="KL198029">
    <property type="protein sequence ID" value="KDQ16104.1"/>
    <property type="molecule type" value="Genomic_DNA"/>
</dbReference>
<accession>A0A067MKM2</accession>
<feature type="region of interest" description="Disordered" evidence="1">
    <location>
        <begin position="52"/>
        <end position="84"/>
    </location>
</feature>
<keyword evidence="3" id="KW-1185">Reference proteome</keyword>
<proteinExistence type="predicted"/>
<name>A0A067MKM2_BOTB1</name>
<dbReference type="AlphaFoldDB" id="A0A067MKM2"/>
<evidence type="ECO:0000256" key="1">
    <source>
        <dbReference type="SAM" id="MobiDB-lite"/>
    </source>
</evidence>
<dbReference type="Proteomes" id="UP000027195">
    <property type="component" value="Unassembled WGS sequence"/>
</dbReference>
<organism evidence="2 3">
    <name type="scientific">Botryobasidium botryosum (strain FD-172 SS1)</name>
    <dbReference type="NCBI Taxonomy" id="930990"/>
    <lineage>
        <taxon>Eukaryota</taxon>
        <taxon>Fungi</taxon>
        <taxon>Dikarya</taxon>
        <taxon>Basidiomycota</taxon>
        <taxon>Agaricomycotina</taxon>
        <taxon>Agaricomycetes</taxon>
        <taxon>Cantharellales</taxon>
        <taxon>Botryobasidiaceae</taxon>
        <taxon>Botryobasidium</taxon>
    </lineage>
</organism>
<protein>
    <submittedName>
        <fullName evidence="2">Uncharacterized protein</fullName>
    </submittedName>
</protein>
<reference evidence="3" key="1">
    <citation type="journal article" date="2014" name="Proc. Natl. Acad. Sci. U.S.A.">
        <title>Extensive sampling of basidiomycete genomes demonstrates inadequacy of the white-rot/brown-rot paradigm for wood decay fungi.</title>
        <authorList>
            <person name="Riley R."/>
            <person name="Salamov A.A."/>
            <person name="Brown D.W."/>
            <person name="Nagy L.G."/>
            <person name="Floudas D."/>
            <person name="Held B.W."/>
            <person name="Levasseur A."/>
            <person name="Lombard V."/>
            <person name="Morin E."/>
            <person name="Otillar R."/>
            <person name="Lindquist E.A."/>
            <person name="Sun H."/>
            <person name="LaButti K.M."/>
            <person name="Schmutz J."/>
            <person name="Jabbour D."/>
            <person name="Luo H."/>
            <person name="Baker S.E."/>
            <person name="Pisabarro A.G."/>
            <person name="Walton J.D."/>
            <person name="Blanchette R.A."/>
            <person name="Henrissat B."/>
            <person name="Martin F."/>
            <person name="Cullen D."/>
            <person name="Hibbett D.S."/>
            <person name="Grigoriev I.V."/>
        </authorList>
    </citation>
    <scope>NUCLEOTIDE SEQUENCE [LARGE SCALE GENOMIC DNA]</scope>
    <source>
        <strain evidence="3">FD-172 SS1</strain>
    </source>
</reference>
<sequence>MEGQDGNPANLDPVTILNTLFQNLNFLTQSAEAHQATQEAINNHLTTNLTAQAQAQAQAANAAPTAATPSNPQPTKMNTPAVFNGKSTQVKDYIREIHSRILIKL</sequence>
<feature type="compositionally biased region" description="Low complexity" evidence="1">
    <location>
        <begin position="52"/>
        <end position="75"/>
    </location>
</feature>